<gene>
    <name evidence="2" type="ORF">CM19_01905</name>
</gene>
<feature type="domain" description="NAD-dependent epimerase/dehydratase" evidence="1">
    <location>
        <begin position="8"/>
        <end position="172"/>
    </location>
</feature>
<dbReference type="SUPFAM" id="SSF51735">
    <property type="entry name" value="NAD(P)-binding Rossmann-fold domains"/>
    <property type="match status" value="1"/>
</dbReference>
<dbReference type="GO" id="GO:0005737">
    <property type="term" value="C:cytoplasm"/>
    <property type="evidence" value="ECO:0007669"/>
    <property type="project" value="TreeGrafter"/>
</dbReference>
<dbReference type="InterPro" id="IPR051783">
    <property type="entry name" value="NAD(P)-dependent_oxidoreduct"/>
</dbReference>
<evidence type="ECO:0000259" key="1">
    <source>
        <dbReference type="Pfam" id="PF01370"/>
    </source>
</evidence>
<comment type="caution">
    <text evidence="2">The sequence shown here is derived from an EMBL/GenBank/DDBJ whole genome shotgun (WGS) entry which is preliminary data.</text>
</comment>
<dbReference type="OrthoDB" id="213145at2157"/>
<dbReference type="InterPro" id="IPR001509">
    <property type="entry name" value="Epimerase_deHydtase"/>
</dbReference>
<dbReference type="EMBL" id="JFZT01000016">
    <property type="protein sequence ID" value="EZQ11255.1"/>
    <property type="molecule type" value="Genomic_DNA"/>
</dbReference>
<dbReference type="PANTHER" id="PTHR48079">
    <property type="entry name" value="PROTEIN YEEZ"/>
    <property type="match status" value="1"/>
</dbReference>
<accession>A0A031LU17</accession>
<keyword evidence="3" id="KW-1185">Reference proteome</keyword>
<protein>
    <recommendedName>
        <fullName evidence="1">NAD-dependent epimerase/dehydratase domain-containing protein</fullName>
    </recommendedName>
</protein>
<proteinExistence type="predicted"/>
<name>A0A031LU17_9CREN</name>
<dbReference type="RefSeq" id="WP_048098711.1">
    <property type="nucleotide sequence ID" value="NZ_JFZT01000016.1"/>
</dbReference>
<dbReference type="PANTHER" id="PTHR48079:SF6">
    <property type="entry name" value="NAD(P)-BINDING DOMAIN-CONTAINING PROTEIN-RELATED"/>
    <property type="match status" value="1"/>
</dbReference>
<dbReference type="Proteomes" id="UP000024332">
    <property type="component" value="Unassembled WGS sequence"/>
</dbReference>
<dbReference type="GO" id="GO:0004029">
    <property type="term" value="F:aldehyde dehydrogenase (NAD+) activity"/>
    <property type="evidence" value="ECO:0007669"/>
    <property type="project" value="TreeGrafter"/>
</dbReference>
<dbReference type="Pfam" id="PF01370">
    <property type="entry name" value="Epimerase"/>
    <property type="match status" value="1"/>
</dbReference>
<organism evidence="2 3">
    <name type="scientific">Candidatus Acidianus copahuensis</name>
    <dbReference type="NCBI Taxonomy" id="1160895"/>
    <lineage>
        <taxon>Archaea</taxon>
        <taxon>Thermoproteota</taxon>
        <taxon>Thermoprotei</taxon>
        <taxon>Sulfolobales</taxon>
        <taxon>Sulfolobaceae</taxon>
        <taxon>Acidianus</taxon>
    </lineage>
</organism>
<dbReference type="STRING" id="1160895.CM19_01905"/>
<dbReference type="InterPro" id="IPR036291">
    <property type="entry name" value="NAD(P)-bd_dom_sf"/>
</dbReference>
<reference evidence="2 3" key="1">
    <citation type="submission" date="2014-03" db="EMBL/GenBank/DDBJ databases">
        <title>Draft genome sequence of the novel thermoacidophilic archaea Acidianus copahuensis ALE1 strain, isolated from Copahue volcanic area in Neuquen Argentina.</title>
        <authorList>
            <person name="Urbieta M.S."/>
            <person name="Rascovan N."/>
            <person name="Castro C."/>
            <person name="Revale S."/>
            <person name="Giaveno M.A."/>
            <person name="Vazquez M.P."/>
            <person name="Donati E.R."/>
        </authorList>
    </citation>
    <scope>NUCLEOTIDE SEQUENCE [LARGE SCALE GENOMIC DNA]</scope>
    <source>
        <strain evidence="2 3">ALE1</strain>
    </source>
</reference>
<dbReference type="Gene3D" id="3.40.50.720">
    <property type="entry name" value="NAD(P)-binding Rossmann-like Domain"/>
    <property type="match status" value="1"/>
</dbReference>
<dbReference type="AlphaFoldDB" id="A0A031LU17"/>
<sequence>MRYLLLGLGFISMHVADFLTPENEVVITYRNLNPVKERYLKILDGRVTPVKLDPLDNFDVLKKYVSWSDVVVNTVGEISGDQNALRRANVDVPSAVTKAISETGNRMLIHLSGLPGLVGEGIRPEHPHLFGVTPKTEFEKTKVEGEKVVYKASTDIGFPSAIIRPTLVYGKYSAHVQYVSIYNLARRGLVPKLGISFNAISAQDLSRMVEILSEMRPQGMYFYATECSKVSITKFFEIMAKALGKRSIKLPVPTFLAKAFLPSYVKPLLKYTRSSFDCTNSVQLVKNLEFRENEVIENALFLDELRRSNLLIPT</sequence>
<evidence type="ECO:0000313" key="2">
    <source>
        <dbReference type="EMBL" id="EZQ11255.1"/>
    </source>
</evidence>
<evidence type="ECO:0000313" key="3">
    <source>
        <dbReference type="Proteomes" id="UP000024332"/>
    </source>
</evidence>